<organism evidence="1 2">
    <name type="scientific">Trichinella nativa</name>
    <dbReference type="NCBI Taxonomy" id="6335"/>
    <lineage>
        <taxon>Eukaryota</taxon>
        <taxon>Metazoa</taxon>
        <taxon>Ecdysozoa</taxon>
        <taxon>Nematoda</taxon>
        <taxon>Enoplea</taxon>
        <taxon>Dorylaimia</taxon>
        <taxon>Trichinellida</taxon>
        <taxon>Trichinellidae</taxon>
        <taxon>Trichinella</taxon>
    </lineage>
</organism>
<keyword evidence="2" id="KW-1185">Reference proteome</keyword>
<dbReference type="AlphaFoldDB" id="A0A0V1KV12"/>
<comment type="caution">
    <text evidence="1">The sequence shown here is derived from an EMBL/GenBank/DDBJ whole genome shotgun (WGS) entry which is preliminary data.</text>
</comment>
<dbReference type="Proteomes" id="UP000054721">
    <property type="component" value="Unassembled WGS sequence"/>
</dbReference>
<protein>
    <submittedName>
        <fullName evidence="1">Uncharacterized protein</fullName>
    </submittedName>
</protein>
<evidence type="ECO:0000313" key="2">
    <source>
        <dbReference type="Proteomes" id="UP000054721"/>
    </source>
</evidence>
<dbReference type="EMBL" id="JYDW01000244">
    <property type="protein sequence ID" value="KRZ50967.1"/>
    <property type="molecule type" value="Genomic_DNA"/>
</dbReference>
<evidence type="ECO:0000313" key="1">
    <source>
        <dbReference type="EMBL" id="KRZ50967.1"/>
    </source>
</evidence>
<proteinExistence type="predicted"/>
<accession>A0A0V1KV12</accession>
<sequence>MTFEKPVVSFFGDLFQEYMNFFSLEFDIVGEEKRWSVVVLVRSNKTCSKMVAFSNNEQQYPVGALFMSRDFTKQQKKFCVCVHWQCGGCGDGGINNVRIFFKEQVQAETKLVPVHKVLKNCRRDLCN</sequence>
<gene>
    <name evidence="1" type="ORF">T02_11597</name>
</gene>
<name>A0A0V1KV12_9BILA</name>
<reference evidence="1 2" key="1">
    <citation type="submission" date="2015-05" db="EMBL/GenBank/DDBJ databases">
        <title>Evolution of Trichinella species and genotypes.</title>
        <authorList>
            <person name="Korhonen P.K."/>
            <person name="Edoardo P."/>
            <person name="Giuseppe L.R."/>
            <person name="Gasser R.B."/>
        </authorList>
    </citation>
    <scope>NUCLEOTIDE SEQUENCE [LARGE SCALE GENOMIC DNA]</scope>
    <source>
        <strain evidence="1">ISS10</strain>
    </source>
</reference>